<reference evidence="3 4" key="1">
    <citation type="submission" date="2020-07" db="EMBL/GenBank/DDBJ databases">
        <title>Mycobacterium kansasii (former subtype) with zoonotic potential isolated from diseased indoor pet cat, Japan.</title>
        <authorList>
            <person name="Fukano H."/>
            <person name="Terazono T."/>
            <person name="Hoshino Y."/>
        </authorList>
    </citation>
    <scope>NUCLEOTIDE SEQUENCE [LARGE SCALE GENOMIC DNA]</scope>
    <source>
        <strain evidence="3 4">Kuro-I</strain>
    </source>
</reference>
<protein>
    <submittedName>
        <fullName evidence="3">Uncharacterized protein</fullName>
    </submittedName>
</protein>
<organism evidence="3 4">
    <name type="scientific">Mycobacterium kansasii</name>
    <dbReference type="NCBI Taxonomy" id="1768"/>
    <lineage>
        <taxon>Bacteria</taxon>
        <taxon>Bacillati</taxon>
        <taxon>Actinomycetota</taxon>
        <taxon>Actinomycetes</taxon>
        <taxon>Mycobacteriales</taxon>
        <taxon>Mycobacteriaceae</taxon>
        <taxon>Mycobacterium</taxon>
    </lineage>
</organism>
<keyword evidence="2" id="KW-0472">Membrane</keyword>
<dbReference type="EMBL" id="AP023343">
    <property type="protein sequence ID" value="BCI85801.1"/>
    <property type="molecule type" value="Genomic_DNA"/>
</dbReference>
<evidence type="ECO:0000313" key="4">
    <source>
        <dbReference type="Proteomes" id="UP000516380"/>
    </source>
</evidence>
<gene>
    <name evidence="3" type="ORF">NIIDMKKI_10070</name>
</gene>
<keyword evidence="4" id="KW-1185">Reference proteome</keyword>
<keyword evidence="2" id="KW-0812">Transmembrane</keyword>
<name>A0A7G1I469_MYCKA</name>
<feature type="compositionally biased region" description="Low complexity" evidence="1">
    <location>
        <begin position="74"/>
        <end position="100"/>
    </location>
</feature>
<keyword evidence="2" id="KW-1133">Transmembrane helix</keyword>
<dbReference type="AlphaFoldDB" id="A0A7G1I469"/>
<accession>A0A7G1I469</accession>
<evidence type="ECO:0000256" key="1">
    <source>
        <dbReference type="SAM" id="MobiDB-lite"/>
    </source>
</evidence>
<proteinExistence type="predicted"/>
<feature type="region of interest" description="Disordered" evidence="1">
    <location>
        <begin position="67"/>
        <end position="108"/>
    </location>
</feature>
<sequence length="108" mass="10740">MTDHKIRLKPIGAGLGMASIGFAAAALMSYGMTGTSSADTAFKQAPATITATEGTDTVTATVDVTTPTTPPPTLTTLQSPASAPLASRPARSVVAARPLPGTTPGCRA</sequence>
<evidence type="ECO:0000313" key="3">
    <source>
        <dbReference type="EMBL" id="BCI85801.1"/>
    </source>
</evidence>
<dbReference type="Proteomes" id="UP000516380">
    <property type="component" value="Chromosome"/>
</dbReference>
<feature type="transmembrane region" description="Helical" evidence="2">
    <location>
        <begin position="12"/>
        <end position="32"/>
    </location>
</feature>
<evidence type="ECO:0000256" key="2">
    <source>
        <dbReference type="SAM" id="Phobius"/>
    </source>
</evidence>